<evidence type="ECO:0000256" key="1">
    <source>
        <dbReference type="ARBA" id="ARBA00001946"/>
    </source>
</evidence>
<evidence type="ECO:0000256" key="4">
    <source>
        <dbReference type="RuleBase" id="RU000384"/>
    </source>
</evidence>
<keyword evidence="2" id="KW-0436">Ligase</keyword>
<evidence type="ECO:0000313" key="7">
    <source>
        <dbReference type="Proteomes" id="UP000281343"/>
    </source>
</evidence>
<organism evidence="6 7">
    <name type="scientific">Rhodophyticola porphyridii</name>
    <dbReference type="NCBI Taxonomy" id="1852017"/>
    <lineage>
        <taxon>Bacteria</taxon>
        <taxon>Pseudomonadati</taxon>
        <taxon>Pseudomonadota</taxon>
        <taxon>Alphaproteobacteria</taxon>
        <taxon>Rhodobacterales</taxon>
        <taxon>Roseobacteraceae</taxon>
        <taxon>Rhodophyticola</taxon>
    </lineage>
</organism>
<feature type="domain" description="GS catalytic" evidence="5">
    <location>
        <begin position="111"/>
        <end position="444"/>
    </location>
</feature>
<evidence type="ECO:0000259" key="5">
    <source>
        <dbReference type="PROSITE" id="PS51987"/>
    </source>
</evidence>
<evidence type="ECO:0000256" key="2">
    <source>
        <dbReference type="ARBA" id="ARBA00022598"/>
    </source>
</evidence>
<sequence>MSDYLADHPEVKSIRVAAADLNGQARGKRIARRFAGKVAEEGTRFPYSVMNLDIWGEDIDDSPLVFEAGDPDGVLRPTERGFLPMPWLSAPSALLPIWMFHEDGRPYDGDPRQALAHVLARYTARGLTPVVATELEFYIIDDRGPDLRVPKSPVSGKRRHQAETLAMRQLDAFDIFFTDLYDACEAMDIPADTAISEAGPGQFEINLMHQPDAMKAADDAWLFKVMVRGLARKHGFAASFMAKPYADYSGNGLHSHFSVLDADGRNIFDDGGPEGSAALRHAVAGCLAAMPGSMLIFAPHASSYDRFVAGAHAPTGIAWGYENRTTALRIPAGAPAARRIEHRVAGGDINPYLFIAAILGAALNGIEDAAMPPAAVTGNAYGQSLAQLPTSWGAAIDSFAACPQIPRIFRPELVTNLLATKRQERHYMAELSPEEQTQLYLDTV</sequence>
<comment type="similarity">
    <text evidence="3 4">Belongs to the glutamine synthetase family.</text>
</comment>
<dbReference type="InterPro" id="IPR008146">
    <property type="entry name" value="Gln_synth_cat_dom"/>
</dbReference>
<proteinExistence type="inferred from homology"/>
<dbReference type="PROSITE" id="PS51987">
    <property type="entry name" value="GS_CATALYTIC"/>
    <property type="match status" value="1"/>
</dbReference>
<dbReference type="PANTHER" id="PTHR43785:SF12">
    <property type="entry name" value="TYPE-1 GLUTAMINE SYNTHETASE 2"/>
    <property type="match status" value="1"/>
</dbReference>
<evidence type="ECO:0000256" key="3">
    <source>
        <dbReference type="PROSITE-ProRule" id="PRU01331"/>
    </source>
</evidence>
<dbReference type="AlphaFoldDB" id="A0A3L9XWQ1"/>
<reference evidence="6 7" key="1">
    <citation type="submission" date="2018-10" db="EMBL/GenBank/DDBJ databases">
        <authorList>
            <person name="Jung H.S."/>
            <person name="Jeon C.O."/>
        </authorList>
    </citation>
    <scope>NUCLEOTIDE SEQUENCE [LARGE SCALE GENOMIC DNA]</scope>
    <source>
        <strain evidence="6 7">MA-7-27</strain>
    </source>
</reference>
<dbReference type="GO" id="GO:0006542">
    <property type="term" value="P:glutamine biosynthetic process"/>
    <property type="evidence" value="ECO:0007669"/>
    <property type="project" value="InterPro"/>
</dbReference>
<dbReference type="EMBL" id="RCNT01000010">
    <property type="protein sequence ID" value="RMA40939.1"/>
    <property type="molecule type" value="Genomic_DNA"/>
</dbReference>
<dbReference type="GO" id="GO:0006598">
    <property type="term" value="P:polyamine catabolic process"/>
    <property type="evidence" value="ECO:0007669"/>
    <property type="project" value="TreeGrafter"/>
</dbReference>
<dbReference type="InterPro" id="IPR014746">
    <property type="entry name" value="Gln_synth/guanido_kin_cat_dom"/>
</dbReference>
<dbReference type="PANTHER" id="PTHR43785">
    <property type="entry name" value="GAMMA-GLUTAMYLPUTRESCINE SYNTHETASE"/>
    <property type="match status" value="1"/>
</dbReference>
<comment type="caution">
    <text evidence="6">The sequence shown here is derived from an EMBL/GenBank/DDBJ whole genome shotgun (WGS) entry which is preliminary data.</text>
</comment>
<evidence type="ECO:0000313" key="6">
    <source>
        <dbReference type="EMBL" id="RMA40939.1"/>
    </source>
</evidence>
<keyword evidence="7" id="KW-1185">Reference proteome</keyword>
<dbReference type="SUPFAM" id="SSF54368">
    <property type="entry name" value="Glutamine synthetase, N-terminal domain"/>
    <property type="match status" value="1"/>
</dbReference>
<gene>
    <name evidence="6" type="ORF">D9R08_17460</name>
</gene>
<comment type="cofactor">
    <cofactor evidence="1">
        <name>Mg(2+)</name>
        <dbReference type="ChEBI" id="CHEBI:18420"/>
    </cofactor>
</comment>
<dbReference type="Gene3D" id="3.30.590.10">
    <property type="entry name" value="Glutamine synthetase/guanido kinase, catalytic domain"/>
    <property type="match status" value="1"/>
</dbReference>
<dbReference type="InterPro" id="IPR036651">
    <property type="entry name" value="Gln_synt_N_sf"/>
</dbReference>
<dbReference type="Gene3D" id="3.10.20.70">
    <property type="entry name" value="Glutamine synthetase, N-terminal domain"/>
    <property type="match status" value="1"/>
</dbReference>
<dbReference type="Pfam" id="PF00120">
    <property type="entry name" value="Gln-synt_C"/>
    <property type="match status" value="1"/>
</dbReference>
<dbReference type="SMART" id="SM01230">
    <property type="entry name" value="Gln-synt_C"/>
    <property type="match status" value="1"/>
</dbReference>
<dbReference type="OrthoDB" id="9807095at2"/>
<name>A0A3L9XWQ1_9RHOB</name>
<dbReference type="Proteomes" id="UP000281343">
    <property type="component" value="Unassembled WGS sequence"/>
</dbReference>
<dbReference type="GO" id="GO:0004356">
    <property type="term" value="F:glutamine synthetase activity"/>
    <property type="evidence" value="ECO:0007669"/>
    <property type="project" value="InterPro"/>
</dbReference>
<protein>
    <submittedName>
        <fullName evidence="6">Glutamine synthetase</fullName>
    </submittedName>
</protein>
<dbReference type="SUPFAM" id="SSF55931">
    <property type="entry name" value="Glutamine synthetase/guanido kinase"/>
    <property type="match status" value="1"/>
</dbReference>
<accession>A0A3L9XWQ1</accession>
<dbReference type="RefSeq" id="WP_121899359.1">
    <property type="nucleotide sequence ID" value="NZ_RCNT01000010.1"/>
</dbReference>